<reference evidence="1 2" key="1">
    <citation type="journal article" date="2019" name="Int. J. Syst. Evol. Microbiol.">
        <title>The Global Catalogue of Microorganisms (GCM) 10K type strain sequencing project: providing services to taxonomists for standard genome sequencing and annotation.</title>
        <authorList>
            <consortium name="The Broad Institute Genomics Platform"/>
            <consortium name="The Broad Institute Genome Sequencing Center for Infectious Disease"/>
            <person name="Wu L."/>
            <person name="Ma J."/>
        </authorList>
    </citation>
    <scope>NUCLEOTIDE SEQUENCE [LARGE SCALE GENOMIC DNA]</scope>
    <source>
        <strain evidence="1 2">JCM 15478</strain>
    </source>
</reference>
<keyword evidence="2" id="KW-1185">Reference proteome</keyword>
<organism evidence="1 2">
    <name type="scientific">Streptomyces albiaxialis</name>
    <dbReference type="NCBI Taxonomy" id="329523"/>
    <lineage>
        <taxon>Bacteria</taxon>
        <taxon>Bacillati</taxon>
        <taxon>Actinomycetota</taxon>
        <taxon>Actinomycetes</taxon>
        <taxon>Kitasatosporales</taxon>
        <taxon>Streptomycetaceae</taxon>
        <taxon>Streptomyces</taxon>
    </lineage>
</organism>
<protein>
    <submittedName>
        <fullName evidence="1">Uncharacterized protein</fullName>
    </submittedName>
</protein>
<dbReference type="EMBL" id="BAAAPE010000013">
    <property type="protein sequence ID" value="GAA2086316.1"/>
    <property type="molecule type" value="Genomic_DNA"/>
</dbReference>
<comment type="caution">
    <text evidence="1">The sequence shown here is derived from an EMBL/GenBank/DDBJ whole genome shotgun (WGS) entry which is preliminary data.</text>
</comment>
<proteinExistence type="predicted"/>
<dbReference type="Proteomes" id="UP001500016">
    <property type="component" value="Unassembled WGS sequence"/>
</dbReference>
<accession>A0ABN2WAE4</accession>
<evidence type="ECO:0000313" key="2">
    <source>
        <dbReference type="Proteomes" id="UP001500016"/>
    </source>
</evidence>
<name>A0ABN2WAE4_9ACTN</name>
<gene>
    <name evidence="1" type="ORF">GCM10009801_48680</name>
</gene>
<sequence length="65" mass="7175">MFPLTGEQHEDHPDKPPDNTLVLIDNRGEIVTDPRKTAEQVESFTRTTPGVASCRVGSLPVEEES</sequence>
<evidence type="ECO:0000313" key="1">
    <source>
        <dbReference type="EMBL" id="GAA2086316.1"/>
    </source>
</evidence>